<dbReference type="SUPFAM" id="SSF81321">
    <property type="entry name" value="Family A G protein-coupled receptor-like"/>
    <property type="match status" value="1"/>
</dbReference>
<dbReference type="InterPro" id="IPR000725">
    <property type="entry name" value="Olfact_rcpt"/>
</dbReference>
<dbReference type="GeneID" id="100080850"/>
<evidence type="ECO:0000256" key="6">
    <source>
        <dbReference type="ARBA" id="ARBA00022725"/>
    </source>
</evidence>
<feature type="transmembrane region" description="Helical" evidence="12">
    <location>
        <begin position="96"/>
        <end position="117"/>
    </location>
</feature>
<dbReference type="Gene3D" id="1.20.1070.10">
    <property type="entry name" value="Rhodopsin 7-helix transmembrane proteins"/>
    <property type="match status" value="1"/>
</dbReference>
<dbReference type="KEGG" id="oaa:100080850"/>
<evidence type="ECO:0000256" key="7">
    <source>
        <dbReference type="ARBA" id="ARBA00022989"/>
    </source>
</evidence>
<comment type="function">
    <text evidence="1">Odorant receptor.</text>
</comment>
<organism evidence="14 15">
    <name type="scientific">Ornithorhynchus anatinus</name>
    <name type="common">Duckbill platypus</name>
    <dbReference type="NCBI Taxonomy" id="9258"/>
    <lineage>
        <taxon>Eukaryota</taxon>
        <taxon>Metazoa</taxon>
        <taxon>Chordata</taxon>
        <taxon>Craniata</taxon>
        <taxon>Vertebrata</taxon>
        <taxon>Euteleostomi</taxon>
        <taxon>Mammalia</taxon>
        <taxon>Monotremata</taxon>
        <taxon>Ornithorhynchidae</taxon>
        <taxon>Ornithorhynchus</taxon>
    </lineage>
</organism>
<evidence type="ECO:0000256" key="8">
    <source>
        <dbReference type="ARBA" id="ARBA00023040"/>
    </source>
</evidence>
<dbReference type="AlphaFoldDB" id="A0A6I8PIT1"/>
<dbReference type="FunFam" id="1.20.1070.10:FF:000037">
    <property type="entry name" value="Olfactory receptor"/>
    <property type="match status" value="1"/>
</dbReference>
<dbReference type="GeneTree" id="ENSGT01050000244828"/>
<feature type="transmembrane region" description="Helical" evidence="12">
    <location>
        <begin position="267"/>
        <end position="290"/>
    </location>
</feature>
<dbReference type="InterPro" id="IPR050516">
    <property type="entry name" value="Olfactory_GPCR"/>
</dbReference>
<name>A0A6I8PIT1_ORNAN</name>
<evidence type="ECO:0000256" key="2">
    <source>
        <dbReference type="ARBA" id="ARBA00004651"/>
    </source>
</evidence>
<feature type="transmembrane region" description="Helical" evidence="12">
    <location>
        <begin position="235"/>
        <end position="255"/>
    </location>
</feature>
<feature type="transmembrane region" description="Helical" evidence="12">
    <location>
        <begin position="58"/>
        <end position="76"/>
    </location>
</feature>
<keyword evidence="9 12" id="KW-0472">Membrane</keyword>
<dbReference type="PRINTS" id="PR00245">
    <property type="entry name" value="OLFACTORYR"/>
</dbReference>
<evidence type="ECO:0000313" key="14">
    <source>
        <dbReference type="Ensembl" id="ENSOANP00000051814.1"/>
    </source>
</evidence>
<evidence type="ECO:0000256" key="3">
    <source>
        <dbReference type="ARBA" id="ARBA00022475"/>
    </source>
</evidence>
<evidence type="ECO:0000256" key="5">
    <source>
        <dbReference type="ARBA" id="ARBA00022692"/>
    </source>
</evidence>
<feature type="transmembrane region" description="Helical" evidence="12">
    <location>
        <begin position="198"/>
        <end position="223"/>
    </location>
</feature>
<dbReference type="GO" id="GO:0004930">
    <property type="term" value="F:G protein-coupled receptor activity"/>
    <property type="evidence" value="ECO:0007669"/>
    <property type="project" value="UniProtKB-KW"/>
</dbReference>
<dbReference type="InterPro" id="IPR017452">
    <property type="entry name" value="GPCR_Rhodpsn_7TM"/>
</dbReference>
<dbReference type="GO" id="GO:0004984">
    <property type="term" value="F:olfactory receptor activity"/>
    <property type="evidence" value="ECO:0000318"/>
    <property type="project" value="GO_Central"/>
</dbReference>
<gene>
    <name evidence="14" type="primary">LOC100080850</name>
</gene>
<evidence type="ECO:0000259" key="13">
    <source>
        <dbReference type="PROSITE" id="PS50262"/>
    </source>
</evidence>
<feature type="domain" description="G-protein coupled receptors family 1 profile" evidence="13">
    <location>
        <begin position="39"/>
        <end position="288"/>
    </location>
</feature>
<dbReference type="GO" id="GO:0005549">
    <property type="term" value="F:odorant binding"/>
    <property type="evidence" value="ECO:0000318"/>
    <property type="project" value="GO_Central"/>
</dbReference>
<sequence>MGSGTAVTEFLLLGFSEVQELQLFHAALFLLLYLVALMGNLLIVAITALDQRLHTPMYFFLRNLSVLDLCLISAIVPKSILNSLTNNRSISFPGCILQVFFFGFAASSEMALLTAMFHHRYVAICCPLSYDIIMHPKACGKMVAASWLSGALNGLLHTAASFSSPFCGSKVINQFFCDIPPLLRLSCSRGFHSELGVIAFNVLIGSSCFASITLSYVRIFSAVLRMRSTSGRAKAFSTCLPHLAVVTLFVSPALLEYSTFISKPPSILDLVGSLFYTVVPPTLNPLIYSLRNRDVKTAVRKLVCRSKTI</sequence>
<dbReference type="RefSeq" id="XP_028912517.1">
    <property type="nucleotide sequence ID" value="XM_029056684.1"/>
</dbReference>
<evidence type="ECO:0000256" key="4">
    <source>
        <dbReference type="ARBA" id="ARBA00022606"/>
    </source>
</evidence>
<feature type="transmembrane region" description="Helical" evidence="12">
    <location>
        <begin position="23"/>
        <end position="46"/>
    </location>
</feature>
<keyword evidence="5 12" id="KW-0812">Transmembrane</keyword>
<dbReference type="PRINTS" id="PR00237">
    <property type="entry name" value="GPCRRHODOPSN"/>
</dbReference>
<evidence type="ECO:0000256" key="11">
    <source>
        <dbReference type="ARBA" id="ARBA00023224"/>
    </source>
</evidence>
<dbReference type="PROSITE" id="PS50262">
    <property type="entry name" value="G_PROTEIN_RECEP_F1_2"/>
    <property type="match status" value="1"/>
</dbReference>
<comment type="subcellular location">
    <subcellularLocation>
        <location evidence="2">Cell membrane</location>
        <topology evidence="2">Multi-pass membrane protein</topology>
    </subcellularLocation>
</comment>
<dbReference type="PANTHER" id="PTHR26452">
    <property type="entry name" value="OLFACTORY RECEPTOR"/>
    <property type="match status" value="1"/>
</dbReference>
<keyword evidence="15" id="KW-1185">Reference proteome</keyword>
<evidence type="ECO:0000256" key="9">
    <source>
        <dbReference type="ARBA" id="ARBA00023136"/>
    </source>
</evidence>
<reference evidence="14" key="2">
    <citation type="submission" date="2025-09" db="UniProtKB">
        <authorList>
            <consortium name="Ensembl"/>
        </authorList>
    </citation>
    <scope>IDENTIFICATION</scope>
    <source>
        <strain evidence="14">Glennie</strain>
    </source>
</reference>
<dbReference type="OMA" id="LWSFGHL"/>
<keyword evidence="10" id="KW-0675">Receptor</keyword>
<feature type="transmembrane region" description="Helical" evidence="12">
    <location>
        <begin position="138"/>
        <end position="156"/>
    </location>
</feature>
<dbReference type="Bgee" id="ENSOANG00000038867">
    <property type="expression patterns" value="Expressed in testis"/>
</dbReference>
<accession>A0A6I8PIT1</accession>
<evidence type="ECO:0000256" key="12">
    <source>
        <dbReference type="SAM" id="Phobius"/>
    </source>
</evidence>
<dbReference type="GO" id="GO:0005886">
    <property type="term" value="C:plasma membrane"/>
    <property type="evidence" value="ECO:0007669"/>
    <property type="project" value="UniProtKB-SubCell"/>
</dbReference>
<keyword evidence="11" id="KW-0807">Transducer</keyword>
<reference evidence="14" key="1">
    <citation type="submission" date="2025-08" db="UniProtKB">
        <authorList>
            <consortium name="Ensembl"/>
        </authorList>
    </citation>
    <scope>IDENTIFICATION</scope>
    <source>
        <strain evidence="14">Glennie</strain>
    </source>
</reference>
<keyword evidence="7 12" id="KW-1133">Transmembrane helix</keyword>
<evidence type="ECO:0000256" key="1">
    <source>
        <dbReference type="ARBA" id="ARBA00002936"/>
    </source>
</evidence>
<dbReference type="CDD" id="cd15227">
    <property type="entry name" value="7tmA_OR14-like"/>
    <property type="match status" value="1"/>
</dbReference>
<keyword evidence="4" id="KW-0716">Sensory transduction</keyword>
<dbReference type="Ensembl" id="ENSOANT00000072905.1">
    <property type="protein sequence ID" value="ENSOANP00000051814.1"/>
    <property type="gene ID" value="ENSOANG00000038867.1"/>
</dbReference>
<keyword evidence="6" id="KW-0552">Olfaction</keyword>
<dbReference type="Pfam" id="PF13853">
    <property type="entry name" value="7tm_4"/>
    <property type="match status" value="1"/>
</dbReference>
<dbReference type="Proteomes" id="UP000002279">
    <property type="component" value="Unplaced"/>
</dbReference>
<dbReference type="OrthoDB" id="9836137at2759"/>
<dbReference type="InterPro" id="IPR000276">
    <property type="entry name" value="GPCR_Rhodpsn"/>
</dbReference>
<evidence type="ECO:0000313" key="15">
    <source>
        <dbReference type="Proteomes" id="UP000002279"/>
    </source>
</evidence>
<keyword evidence="3" id="KW-1003">Cell membrane</keyword>
<dbReference type="InParanoid" id="A0A6I8PIT1"/>
<proteinExistence type="predicted"/>
<protein>
    <recommendedName>
        <fullName evidence="13">G-protein coupled receptors family 1 profile domain-containing protein</fullName>
    </recommendedName>
</protein>
<evidence type="ECO:0000256" key="10">
    <source>
        <dbReference type="ARBA" id="ARBA00023170"/>
    </source>
</evidence>
<keyword evidence="8" id="KW-0297">G-protein coupled receptor</keyword>